<evidence type="ECO:0000259" key="1">
    <source>
        <dbReference type="Pfam" id="PF01937"/>
    </source>
</evidence>
<dbReference type="Gene3D" id="1.10.285.20">
    <property type="entry name" value="Uncharacterised protein PF01937, DUF89, domain 2"/>
    <property type="match status" value="1"/>
</dbReference>
<protein>
    <recommendedName>
        <fullName evidence="1">Damage-control phosphatase ARMT1-like metal-binding domain-containing protein</fullName>
    </recommendedName>
</protein>
<dbReference type="STRING" id="1511.CLOST_0710"/>
<dbReference type="eggNOG" id="COG1578">
    <property type="taxonomic scope" value="Bacteria"/>
</dbReference>
<dbReference type="Pfam" id="PF01937">
    <property type="entry name" value="ARMT1-like_dom"/>
    <property type="match status" value="1"/>
</dbReference>
<dbReference type="KEGG" id="cst:CLOST_0710"/>
<keyword evidence="3" id="KW-1185">Reference proteome</keyword>
<name>E3PWM1_ACESD</name>
<dbReference type="InterPro" id="IPR002791">
    <property type="entry name" value="ARMT1-like_metal-bd"/>
</dbReference>
<dbReference type="Proteomes" id="UP000007041">
    <property type="component" value="Chromosome"/>
</dbReference>
<reference evidence="3" key="1">
    <citation type="journal article" date="2010" name="BMC Genomics">
        <title>Clostridium sticklandii, a specialist in amino acid degradation:revisiting its metabolism through its genome sequence.</title>
        <authorList>
            <person name="Fonknechten N."/>
            <person name="Chaussonnerie S."/>
            <person name="Tricot S."/>
            <person name="Lajus A."/>
            <person name="Andreesen J.R."/>
            <person name="Perchat N."/>
            <person name="Pelletier E."/>
            <person name="Gouyvenoux M."/>
            <person name="Barbe V."/>
            <person name="Salanoubat M."/>
            <person name="Le Paslier D."/>
            <person name="Weissenbach J."/>
            <person name="Cohen G.N."/>
            <person name="Kreimeyer A."/>
        </authorList>
    </citation>
    <scope>NUCLEOTIDE SEQUENCE [LARGE SCALE GENOMIC DNA]</scope>
    <source>
        <strain evidence="3">ATCC 12662 / DSM 519 / JCM 1433 / CCUG 9281 / NCIMB 10654 / HF</strain>
    </source>
</reference>
<dbReference type="BioCyc" id="CSTI499177:GJE9-754-MONOMER"/>
<dbReference type="HOGENOM" id="CLU_071520_0_0_9"/>
<gene>
    <name evidence="2" type="ordered locus">CLOST_0710</name>
</gene>
<dbReference type="EMBL" id="FP565809">
    <property type="protein sequence ID" value="CBH20836.1"/>
    <property type="molecule type" value="Genomic_DNA"/>
</dbReference>
<feature type="domain" description="Damage-control phosphatase ARMT1-like metal-binding" evidence="1">
    <location>
        <begin position="4"/>
        <end position="274"/>
    </location>
</feature>
<dbReference type="InterPro" id="IPR036075">
    <property type="entry name" value="ARMT-1-like_metal-bd_sf"/>
</dbReference>
<organism evidence="2 3">
    <name type="scientific">Acetoanaerobium sticklandii (strain ATCC 12662 / DSM 519 / JCM 1433 / CCUG 9281 / NCIMB 10654 / HF)</name>
    <name type="common">Clostridium sticklandii</name>
    <dbReference type="NCBI Taxonomy" id="499177"/>
    <lineage>
        <taxon>Bacteria</taxon>
        <taxon>Bacillati</taxon>
        <taxon>Bacillota</taxon>
        <taxon>Clostridia</taxon>
        <taxon>Peptostreptococcales</taxon>
        <taxon>Filifactoraceae</taxon>
        <taxon>Acetoanaerobium</taxon>
    </lineage>
</organism>
<dbReference type="Gene3D" id="3.40.50.10880">
    <property type="entry name" value="Uncharacterised protein PF01937, DUF89, domain 3"/>
    <property type="match status" value="1"/>
</dbReference>
<dbReference type="PIRSF" id="PIRSF006593">
    <property type="entry name" value="UCP006593"/>
    <property type="match status" value="1"/>
</dbReference>
<dbReference type="Gene3D" id="1.10.8.380">
    <property type="entry name" value="Uncharacterised protein PF01937, DUF89, domain 1"/>
    <property type="match status" value="1"/>
</dbReference>
<accession>E3PWM1</accession>
<evidence type="ECO:0000313" key="3">
    <source>
        <dbReference type="Proteomes" id="UP000007041"/>
    </source>
</evidence>
<evidence type="ECO:0000313" key="2">
    <source>
        <dbReference type="EMBL" id="CBH20836.1"/>
    </source>
</evidence>
<proteinExistence type="predicted"/>
<dbReference type="SUPFAM" id="SSF111321">
    <property type="entry name" value="AF1104-like"/>
    <property type="match status" value="1"/>
</dbReference>
<dbReference type="AlphaFoldDB" id="E3PWM1"/>
<dbReference type="InterPro" id="IPR014444">
    <property type="entry name" value="PH1575-like"/>
</dbReference>
<sequence>MEIMIDCIPCLLKQALEASKMATDDSNKQEEIVLEGLKILLNYKNYRNSPDLARQIHLTIKEKTGIKDPYIQVKKRDLEFAKNLRPSLYQFLDSKDDKLYWALKVAAAGNNLDSAIYKETDIKKAIKEELDKSFEISDIDIFTEKLKSAKNILVIGDNTGETVFDKIMIEYLPQINITYAVRSEPIINDVTEKEAYDSNLDEVSTIVSTGCNASGAILEDCSEEFKTLFKAADIIISKGQGNYEALSEERGNVFFLLKAKCPMIASRLEVKLGSYVFKYNKFKN</sequence>